<dbReference type="PANTHER" id="PTHR43019:SF23">
    <property type="entry name" value="PROTEASE DO-LIKE 5, CHLOROPLASTIC"/>
    <property type="match status" value="1"/>
</dbReference>
<dbReference type="InterPro" id="IPR009003">
    <property type="entry name" value="Peptidase_S1_PA"/>
</dbReference>
<accession>A0ABS8NMR6</accession>
<dbReference type="Pfam" id="PF13180">
    <property type="entry name" value="PDZ_2"/>
    <property type="match status" value="2"/>
</dbReference>
<feature type="domain" description="PDZ" evidence="1">
    <location>
        <begin position="259"/>
        <end position="347"/>
    </location>
</feature>
<dbReference type="RefSeq" id="WP_230276540.1">
    <property type="nucleotide sequence ID" value="NZ_JAJKFW010000061.1"/>
</dbReference>
<reference evidence="2" key="1">
    <citation type="submission" date="2021-11" db="EMBL/GenBank/DDBJ databases">
        <title>Genome sequence.</title>
        <authorList>
            <person name="Sun Q."/>
        </authorList>
    </citation>
    <scope>NUCLEOTIDE SEQUENCE</scope>
    <source>
        <strain evidence="2">JC740</strain>
    </source>
</reference>
<keyword evidence="3" id="KW-1185">Reference proteome</keyword>
<dbReference type="InterPro" id="IPR001478">
    <property type="entry name" value="PDZ"/>
</dbReference>
<dbReference type="Gene3D" id="2.30.42.10">
    <property type="match status" value="2"/>
</dbReference>
<dbReference type="Gene3D" id="2.40.10.120">
    <property type="match status" value="1"/>
</dbReference>
<dbReference type="InterPro" id="IPR001940">
    <property type="entry name" value="Peptidase_S1C"/>
</dbReference>
<comment type="caution">
    <text evidence="2">The sequence shown here is derived from an EMBL/GenBank/DDBJ whole genome shotgun (WGS) entry which is preliminary data.</text>
</comment>
<evidence type="ECO:0000313" key="2">
    <source>
        <dbReference type="EMBL" id="MCC9644866.1"/>
    </source>
</evidence>
<dbReference type="PRINTS" id="PR00834">
    <property type="entry name" value="PROTEASES2C"/>
</dbReference>
<dbReference type="Proteomes" id="UP001430306">
    <property type="component" value="Unassembled WGS sequence"/>
</dbReference>
<proteinExistence type="predicted"/>
<organism evidence="2 3">
    <name type="scientific">Rhodopirellula halodulae</name>
    <dbReference type="NCBI Taxonomy" id="2894198"/>
    <lineage>
        <taxon>Bacteria</taxon>
        <taxon>Pseudomonadati</taxon>
        <taxon>Planctomycetota</taxon>
        <taxon>Planctomycetia</taxon>
        <taxon>Pirellulales</taxon>
        <taxon>Pirellulaceae</taxon>
        <taxon>Rhodopirellula</taxon>
    </lineage>
</organism>
<dbReference type="SMART" id="SM00228">
    <property type="entry name" value="PDZ"/>
    <property type="match status" value="2"/>
</dbReference>
<sequence length="698" mass="75162">MQNDSIHSEQSQLVRQRLKDEWLSRFTTRVLLLCCILPLFSTTVFSQDPTASQYQRTLAKAVRKIASETLNSVVTIEVIGVMQADGEVRQDAPTSGVVVDADGHILASSWVTKSNSASIIVIAPDGQRYPASIVARDEHRDLVLLKVAATDASWTPVTFADSEPTEDRIGETLIAVARYGESNTPMVSTGILSATGRLDGTSLQTDARISPAFYGGPLLDLKGRFRGVVIPAVGEGGAEDPTAWYDSGIAFAVPSSIISTKLDRLKNGETIQPGVLGFVIAGSDPYADGTRLSVVRKRSPADKAGLRVGDVLKSIGGKPVRRRQEIKLALGPFDAGEEITIEYEREGEVQTTQATMIASIPPLQPQFIGLLATEKAAADEIPEASTADSDSEPSSVSSIEVVVTGTLKGSPADGTFQANDTLLEMDGSAISDLSTLRQRVWASEPDQPINFQLLREGETKTVDIKPILLDGSLARLQLEKQTSDATETWETETLQLPDITNAAALWFPKRTVDADAADSSENTAVPLAVLLVPPKDRDPAKILESWKEIARQRSVAVCVICSESDEQWRPTEIDAISKLTAASLKRFDSNASSVALIGGGAFTMSEEDNPADSMALAASLSTENVFAGVAISNQTQPPAVRLRKDGPPRLLRVLIPLPPEAEVPFWAETLRRIGCPLQTSPTLNRELCLQWTRSLLAM</sequence>
<gene>
    <name evidence="2" type="ORF">LOC71_21530</name>
</gene>
<dbReference type="SUPFAM" id="SSF50156">
    <property type="entry name" value="PDZ domain-like"/>
    <property type="match status" value="2"/>
</dbReference>
<dbReference type="InterPro" id="IPR036034">
    <property type="entry name" value="PDZ_sf"/>
</dbReference>
<dbReference type="PROSITE" id="PS50106">
    <property type="entry name" value="PDZ"/>
    <property type="match status" value="1"/>
</dbReference>
<dbReference type="PANTHER" id="PTHR43019">
    <property type="entry name" value="SERINE ENDOPROTEASE DEGS"/>
    <property type="match status" value="1"/>
</dbReference>
<evidence type="ECO:0000313" key="3">
    <source>
        <dbReference type="Proteomes" id="UP001430306"/>
    </source>
</evidence>
<protein>
    <submittedName>
        <fullName evidence="2">PDZ domain-containing protein</fullName>
    </submittedName>
</protein>
<evidence type="ECO:0000259" key="1">
    <source>
        <dbReference type="PROSITE" id="PS50106"/>
    </source>
</evidence>
<dbReference type="EMBL" id="JAJKFW010000061">
    <property type="protein sequence ID" value="MCC9644866.1"/>
    <property type="molecule type" value="Genomic_DNA"/>
</dbReference>
<dbReference type="SUPFAM" id="SSF50494">
    <property type="entry name" value="Trypsin-like serine proteases"/>
    <property type="match status" value="1"/>
</dbReference>
<name>A0ABS8NMR6_9BACT</name>
<dbReference type="Pfam" id="PF13365">
    <property type="entry name" value="Trypsin_2"/>
    <property type="match status" value="1"/>
</dbReference>